<keyword evidence="1" id="KW-0547">Nucleotide-binding</keyword>
<dbReference type="SUPFAM" id="SSF56104">
    <property type="entry name" value="SAICAR synthase-like"/>
    <property type="match status" value="1"/>
</dbReference>
<evidence type="ECO:0000313" key="4">
    <source>
        <dbReference type="EMBL" id="CAE6237219.1"/>
    </source>
</evidence>
<sequence length="646" mass="75112">MSVTAGVSDPIIALREKLRGKIGQTKVKRYWPGKAPEWAEEEKEEDITTHNVVVLDWKDDSRLRRLAQTRTENREQVIAEHRRIRQAEIISTDQEEELNNQETKEEEERRRIKEKNLEREQEEDVEEEEELQDEDEDEYETDSSEEEMHVHVMIQPFYVKKTERDTIIERKRLEAEEQAYKELAKTKLEMRKIETKQIVVEELKKDEEIQKNMVLEDVETDDETNEAEEYEVWRTREIARIKRERDSREAMLRARVVAVGAGKIRRTSSTQDQAMKSLQEILNTIQKGNETSLHVPTTSEEEDNDQNYIIRESRESETDVHISDNAPCTSSPKDPNLSADNELEDDELADSGLVFTKAPAHEHMPKTYENPQILIVEEGRNVSLIRRQIEDSGANVILVEKSISPDSFVLKYLEVTVVTDMKHRLHRFPTFLSTCESFKSHAVIEDLRERKPLKSLIYFGGCESFTIVLSGSSTYELKAMKGFLKSGFNRLRNKVLSSAFDMMKFSPSVMIPSPKMDWKVEEISAREDEVSSLIAFSLQQSPNPCLGFHVSFLHEESFRELRKRLMLSEEQYIGSLSRCDRWEAKGGKSGAIFAKTKDKRFIVKEINKTEYESFALFGPKYFEYLSDPNKKTCLTKIFGMYENVKA</sequence>
<accession>A0A8S2B4D1</accession>
<evidence type="ECO:0000256" key="2">
    <source>
        <dbReference type="SAM" id="MobiDB-lite"/>
    </source>
</evidence>
<name>A0A8S2B4D1_ARAAE</name>
<feature type="region of interest" description="Disordered" evidence="2">
    <location>
        <begin position="314"/>
        <end position="341"/>
    </location>
</feature>
<dbReference type="InterPro" id="IPR002498">
    <property type="entry name" value="PInositol-4-P-4/5-kinase_core"/>
</dbReference>
<dbReference type="PROSITE" id="PS51455">
    <property type="entry name" value="PIPK"/>
    <property type="match status" value="1"/>
</dbReference>
<feature type="compositionally biased region" description="Basic and acidic residues" evidence="2">
    <location>
        <begin position="102"/>
        <end position="119"/>
    </location>
</feature>
<feature type="compositionally biased region" description="Acidic residues" evidence="2">
    <location>
        <begin position="120"/>
        <end position="145"/>
    </location>
</feature>
<feature type="domain" description="PIPK" evidence="3">
    <location>
        <begin position="488"/>
        <end position="646"/>
    </location>
</feature>
<dbReference type="Pfam" id="PF06991">
    <property type="entry name" value="MFAP1"/>
    <property type="match status" value="1"/>
</dbReference>
<dbReference type="Gene3D" id="3.30.800.10">
    <property type="entry name" value="Phosphatidylinositol Phosphate Kinase II Beta"/>
    <property type="match status" value="1"/>
</dbReference>
<dbReference type="EMBL" id="LR999458">
    <property type="protein sequence ID" value="CAE6237219.1"/>
    <property type="molecule type" value="Genomic_DNA"/>
</dbReference>
<dbReference type="InterPro" id="IPR009730">
    <property type="entry name" value="MFAP1_C"/>
</dbReference>
<keyword evidence="1" id="KW-0067">ATP-binding</keyword>
<dbReference type="InterPro" id="IPR027409">
    <property type="entry name" value="GroEL-like_apical_dom_sf"/>
</dbReference>
<keyword evidence="1" id="KW-0418">Kinase</keyword>
<dbReference type="PANTHER" id="PTHR15327">
    <property type="entry name" value="MICROFIBRIL-ASSOCIATED PROTEIN"/>
    <property type="match status" value="1"/>
</dbReference>
<gene>
    <name evidence="4" type="ORF">AARE701A_LOCUS21348</name>
</gene>
<evidence type="ECO:0000313" key="5">
    <source>
        <dbReference type="Proteomes" id="UP000682877"/>
    </source>
</evidence>
<dbReference type="GO" id="GO:0005524">
    <property type="term" value="F:ATP binding"/>
    <property type="evidence" value="ECO:0007669"/>
    <property type="project" value="UniProtKB-UniRule"/>
</dbReference>
<dbReference type="GO" id="GO:0052742">
    <property type="term" value="F:phosphatidylinositol kinase activity"/>
    <property type="evidence" value="ECO:0007669"/>
    <property type="project" value="InterPro"/>
</dbReference>
<protein>
    <recommendedName>
        <fullName evidence="3">PIPK domain-containing protein</fullName>
    </recommendedName>
</protein>
<reference evidence="4" key="1">
    <citation type="submission" date="2021-01" db="EMBL/GenBank/DDBJ databases">
        <authorList>
            <person name="Bezrukov I."/>
        </authorList>
    </citation>
    <scope>NUCLEOTIDE SEQUENCE</scope>
</reference>
<evidence type="ECO:0000256" key="1">
    <source>
        <dbReference type="PROSITE-ProRule" id="PRU00781"/>
    </source>
</evidence>
<feature type="region of interest" description="Disordered" evidence="2">
    <location>
        <begin position="93"/>
        <end position="146"/>
    </location>
</feature>
<keyword evidence="1" id="KW-0808">Transferase</keyword>
<dbReference type="AlphaFoldDB" id="A0A8S2B4D1"/>
<dbReference type="Proteomes" id="UP000682877">
    <property type="component" value="Chromosome 8"/>
</dbReference>
<dbReference type="SUPFAM" id="SSF52029">
    <property type="entry name" value="GroEL apical domain-like"/>
    <property type="match status" value="1"/>
</dbReference>
<dbReference type="GO" id="GO:0046488">
    <property type="term" value="P:phosphatidylinositol metabolic process"/>
    <property type="evidence" value="ECO:0007669"/>
    <property type="project" value="UniProtKB-UniRule"/>
</dbReference>
<dbReference type="Pfam" id="PF01504">
    <property type="entry name" value="PIP5K"/>
    <property type="match status" value="1"/>
</dbReference>
<organism evidence="4 5">
    <name type="scientific">Arabidopsis arenosa</name>
    <name type="common">Sand rock-cress</name>
    <name type="synonym">Cardaminopsis arenosa</name>
    <dbReference type="NCBI Taxonomy" id="38785"/>
    <lineage>
        <taxon>Eukaryota</taxon>
        <taxon>Viridiplantae</taxon>
        <taxon>Streptophyta</taxon>
        <taxon>Embryophyta</taxon>
        <taxon>Tracheophyta</taxon>
        <taxon>Spermatophyta</taxon>
        <taxon>Magnoliopsida</taxon>
        <taxon>eudicotyledons</taxon>
        <taxon>Gunneridae</taxon>
        <taxon>Pentapetalae</taxon>
        <taxon>rosids</taxon>
        <taxon>malvids</taxon>
        <taxon>Brassicales</taxon>
        <taxon>Brassicaceae</taxon>
        <taxon>Camelineae</taxon>
        <taxon>Arabidopsis</taxon>
    </lineage>
</organism>
<dbReference type="InterPro" id="IPR027484">
    <property type="entry name" value="PInositol-4-P-5-kinase_N"/>
</dbReference>
<keyword evidence="5" id="KW-1185">Reference proteome</keyword>
<proteinExistence type="predicted"/>
<evidence type="ECO:0000259" key="3">
    <source>
        <dbReference type="PROSITE" id="PS51455"/>
    </source>
</evidence>
<dbReference type="Gene3D" id="3.50.7.10">
    <property type="entry name" value="GroEL"/>
    <property type="match status" value="1"/>
</dbReference>
<dbReference type="InterPro" id="IPR033194">
    <property type="entry name" value="MFAP1"/>
</dbReference>